<proteinExistence type="predicted"/>
<protein>
    <submittedName>
        <fullName evidence="1">Uncharacterized protein</fullName>
    </submittedName>
</protein>
<organism evidence="1 2">
    <name type="scientific">Scylla paramamosain</name>
    <name type="common">Mud crab</name>
    <dbReference type="NCBI Taxonomy" id="85552"/>
    <lineage>
        <taxon>Eukaryota</taxon>
        <taxon>Metazoa</taxon>
        <taxon>Ecdysozoa</taxon>
        <taxon>Arthropoda</taxon>
        <taxon>Crustacea</taxon>
        <taxon>Multicrustacea</taxon>
        <taxon>Malacostraca</taxon>
        <taxon>Eumalacostraca</taxon>
        <taxon>Eucarida</taxon>
        <taxon>Decapoda</taxon>
        <taxon>Pleocyemata</taxon>
        <taxon>Brachyura</taxon>
        <taxon>Eubrachyura</taxon>
        <taxon>Portunoidea</taxon>
        <taxon>Portunidae</taxon>
        <taxon>Portuninae</taxon>
        <taxon>Scylla</taxon>
    </lineage>
</organism>
<name>A0AAW0U6R3_SCYPA</name>
<keyword evidence="2" id="KW-1185">Reference proteome</keyword>
<evidence type="ECO:0000313" key="2">
    <source>
        <dbReference type="Proteomes" id="UP001487740"/>
    </source>
</evidence>
<feature type="non-terminal residue" evidence="1">
    <location>
        <position position="110"/>
    </location>
</feature>
<sequence>MPASQSATSSSHRCSPARDLFIFSCECVIGKPNSDNMRPCPSLPLPRPAPAPPLCRLPVLQDKVLHDAEVNYLPAMAAGQGRLKVPPRFQSYLIGVIEAPGCVPVHLPVT</sequence>
<accession>A0AAW0U6R3</accession>
<dbReference type="EMBL" id="JARAKH010000019">
    <property type="protein sequence ID" value="KAK8394611.1"/>
    <property type="molecule type" value="Genomic_DNA"/>
</dbReference>
<comment type="caution">
    <text evidence="1">The sequence shown here is derived from an EMBL/GenBank/DDBJ whole genome shotgun (WGS) entry which is preliminary data.</text>
</comment>
<dbReference type="AlphaFoldDB" id="A0AAW0U6R3"/>
<reference evidence="1 2" key="1">
    <citation type="submission" date="2023-03" db="EMBL/GenBank/DDBJ databases">
        <title>High-quality genome of Scylla paramamosain provides insights in environmental adaptation.</title>
        <authorList>
            <person name="Zhang L."/>
        </authorList>
    </citation>
    <scope>NUCLEOTIDE SEQUENCE [LARGE SCALE GENOMIC DNA]</scope>
    <source>
        <strain evidence="1">LZ_2023a</strain>
        <tissue evidence="1">Muscle</tissue>
    </source>
</reference>
<evidence type="ECO:0000313" key="1">
    <source>
        <dbReference type="EMBL" id="KAK8394611.1"/>
    </source>
</evidence>
<gene>
    <name evidence="1" type="ORF">O3P69_006629</name>
</gene>
<dbReference type="Proteomes" id="UP001487740">
    <property type="component" value="Unassembled WGS sequence"/>
</dbReference>